<evidence type="ECO:0000256" key="2">
    <source>
        <dbReference type="ARBA" id="ARBA00004965"/>
    </source>
</evidence>
<keyword evidence="5" id="KW-0436">Ligase</keyword>
<feature type="region of interest" description="Disordered" evidence="11">
    <location>
        <begin position="799"/>
        <end position="821"/>
    </location>
</feature>
<dbReference type="STRING" id="983506.L8WJ92"/>
<keyword evidence="8" id="KW-0547">Nucleotide-binding</keyword>
<feature type="compositionally biased region" description="Polar residues" evidence="11">
    <location>
        <begin position="890"/>
        <end position="903"/>
    </location>
</feature>
<dbReference type="PANTHER" id="PTHR11130">
    <property type="entry name" value="GLUTATHIONE SYNTHETASE"/>
    <property type="match status" value="1"/>
</dbReference>
<dbReference type="InterPro" id="IPR037013">
    <property type="entry name" value="GSH-S_sub-bd_sf"/>
</dbReference>
<evidence type="ECO:0000256" key="6">
    <source>
        <dbReference type="ARBA" id="ARBA00022684"/>
    </source>
</evidence>
<keyword evidence="14" id="KW-1185">Reference proteome</keyword>
<feature type="domain" description="Glutathione synthase substrate-binding" evidence="12">
    <location>
        <begin position="188"/>
        <end position="272"/>
    </location>
</feature>
<evidence type="ECO:0000313" key="13">
    <source>
        <dbReference type="EMBL" id="ELU36878.1"/>
    </source>
</evidence>
<dbReference type="InterPro" id="IPR014042">
    <property type="entry name" value="Glutathione_synthase_a-hlx"/>
</dbReference>
<feature type="compositionally biased region" description="Polar residues" evidence="11">
    <location>
        <begin position="799"/>
        <end position="808"/>
    </location>
</feature>
<comment type="similarity">
    <text evidence="3">Belongs to the eukaryotic GSH synthase family.</text>
</comment>
<evidence type="ECO:0000259" key="12">
    <source>
        <dbReference type="Pfam" id="PF03199"/>
    </source>
</evidence>
<dbReference type="PANTHER" id="PTHR11130:SF0">
    <property type="entry name" value="GLUTATHIONE SYNTHETASE"/>
    <property type="match status" value="1"/>
</dbReference>
<dbReference type="InterPro" id="IPR004887">
    <property type="entry name" value="GSH_synth_subst-bd"/>
</dbReference>
<dbReference type="SUPFAM" id="SSF52440">
    <property type="entry name" value="PreATP-grasp domain"/>
    <property type="match status" value="1"/>
</dbReference>
<reference evidence="13 14" key="1">
    <citation type="journal article" date="2013" name="Nat. Commun.">
        <title>The evolution and pathogenic mechanisms of the rice sheath blight pathogen.</title>
        <authorList>
            <person name="Zheng A."/>
            <person name="Lin R."/>
            <person name="Xu L."/>
            <person name="Qin P."/>
            <person name="Tang C."/>
            <person name="Ai P."/>
            <person name="Zhang D."/>
            <person name="Liu Y."/>
            <person name="Sun Z."/>
            <person name="Feng H."/>
            <person name="Wang Y."/>
            <person name="Chen Y."/>
            <person name="Liang X."/>
            <person name="Fu R."/>
            <person name="Li Q."/>
            <person name="Zhang J."/>
            <person name="Yu X."/>
            <person name="Xie Z."/>
            <person name="Ding L."/>
            <person name="Guan P."/>
            <person name="Tang J."/>
            <person name="Liang Y."/>
            <person name="Wang S."/>
            <person name="Deng Q."/>
            <person name="Li S."/>
            <person name="Zhu J."/>
            <person name="Wang L."/>
            <person name="Liu H."/>
            <person name="Li P."/>
        </authorList>
    </citation>
    <scope>NUCLEOTIDE SEQUENCE [LARGE SCALE GENOMIC DNA]</scope>
    <source>
        <strain evidence="14">AG-1 IA</strain>
    </source>
</reference>
<comment type="caution">
    <text evidence="13">The sequence shown here is derived from an EMBL/GenBank/DDBJ whole genome shotgun (WGS) entry which is preliminary data.</text>
</comment>
<organism evidence="13 14">
    <name type="scientific">Thanatephorus cucumeris (strain AG1-IA)</name>
    <name type="common">Rice sheath blight fungus</name>
    <name type="synonym">Rhizoctonia solani</name>
    <dbReference type="NCBI Taxonomy" id="983506"/>
    <lineage>
        <taxon>Eukaryota</taxon>
        <taxon>Fungi</taxon>
        <taxon>Dikarya</taxon>
        <taxon>Basidiomycota</taxon>
        <taxon>Agaricomycotina</taxon>
        <taxon>Agaricomycetes</taxon>
        <taxon>Cantharellales</taxon>
        <taxon>Ceratobasidiaceae</taxon>
        <taxon>Rhizoctonia</taxon>
        <taxon>Rhizoctonia solani AG-1</taxon>
    </lineage>
</organism>
<evidence type="ECO:0000256" key="1">
    <source>
        <dbReference type="ARBA" id="ARBA00001946"/>
    </source>
</evidence>
<dbReference type="Gene3D" id="3.30.470.20">
    <property type="entry name" value="ATP-grasp fold, B domain"/>
    <property type="match status" value="1"/>
</dbReference>
<feature type="region of interest" description="Disordered" evidence="11">
    <location>
        <begin position="855"/>
        <end position="911"/>
    </location>
</feature>
<dbReference type="GO" id="GO:0046872">
    <property type="term" value="F:metal ion binding"/>
    <property type="evidence" value="ECO:0007669"/>
    <property type="project" value="UniProtKB-KW"/>
</dbReference>
<comment type="cofactor">
    <cofactor evidence="1">
        <name>Mg(2+)</name>
        <dbReference type="ChEBI" id="CHEBI:18420"/>
    </cofactor>
</comment>
<dbReference type="InterPro" id="IPR014709">
    <property type="entry name" value="Glutathione_synthase_C_euk"/>
</dbReference>
<sequence length="911" mass="101553">MAPLPSWPPALEDEQQQELSSLAATWALSHGLVYFPVSPTDRGSAIHAPFTLLPSPFPRELFRRAQTLQKAYNVLYSRIALDRSFLDAVMGNDGGVSDVDPFTRDLWNAWKAVRDIPDQQISNKTDRYLAVSTGYFGVSPHLDPSNFPENSTRSGLVEGLVAAHTAYNNPSACVGPDCVKHGTGADHWDRYGIHVIRHTLETLSLCATLDKDSSLLVKASQNWSSQPSEISVVYFRATYTPNDFKSSTDWDTRILLEKSRAIKCPSLPLQLAGGKMIQAVLAAPGVLERFIGRTEEEKEWIPEIRNSWMEMWPLASSSETSDFISSLKTVAISNTVNPLPSAGHSGITRASELYSQLVLKPQREGGGNNVYHDSIPPFLKSLEANLEEARAWIAMRLIQPPKSGSENYLVGAGTSKALKKDTVSELGIFGWSLFGGPGTIVDEKTVGWLVRTKGRESDEGGVAVGYSPGPYTFRKSLCCRPSTFFLRIDEKVYSSLILSSINLLDSLAPVRMALRARSNRSLFGNLSQVDPDYMQLIRTWIAHPSYDRSCHNSFSLPRGVHAALIPVLTEYKSSAPREMFNTLEVCNHRLDRMSPATRVGAGNAGHLLKNNLLFGVCVAQIPPWIANVPNSPRTAPTTAVAYPGCDNPYTSPSESPSYSIYAWHEQDGHCYRTPVAVEAPPRRDTSEEAHLHDILPILESFDFVDIPEGLPSSPQSITHDYWALRTRHPDRPSPHISTYMPDELIQDRDEHFTPTDSYRIPESYDFTDLDLPSTTILHESSEYEAYYCESPISLLTYRSSRGRSQGNSHDSRRTDDDATQVITRTSTRRFFSTSREGSPDYIHQRSRDFFAKIAMRQQQKQQDKQEPKDSPTTTMDKMEDSDRLYRRRSGPTSPVSATATISVDGTLDSPY</sequence>
<dbReference type="GO" id="GO:0005524">
    <property type="term" value="F:ATP binding"/>
    <property type="evidence" value="ECO:0007669"/>
    <property type="project" value="UniProtKB-KW"/>
</dbReference>
<dbReference type="UniPathway" id="UPA00142">
    <property type="reaction ID" value="UER00210"/>
</dbReference>
<name>L8WJ92_THACA</name>
<comment type="pathway">
    <text evidence="2">Sulfur metabolism; glutathione biosynthesis; glutathione from L-cysteine and L-glutamate: step 2/2.</text>
</comment>
<proteinExistence type="inferred from homology"/>
<gene>
    <name evidence="13" type="ORF">AG1IA_09093</name>
</gene>
<evidence type="ECO:0000256" key="5">
    <source>
        <dbReference type="ARBA" id="ARBA00022598"/>
    </source>
</evidence>
<protein>
    <recommendedName>
        <fullName evidence="4">glutathione synthase</fullName>
        <ecNumber evidence="4">6.3.2.3</ecNumber>
    </recommendedName>
</protein>
<dbReference type="Pfam" id="PF03917">
    <property type="entry name" value="GSH_synth_ATP"/>
    <property type="match status" value="2"/>
</dbReference>
<dbReference type="HOGENOM" id="CLU_319147_0_0_1"/>
<evidence type="ECO:0000256" key="4">
    <source>
        <dbReference type="ARBA" id="ARBA00012214"/>
    </source>
</evidence>
<dbReference type="Gene3D" id="3.30.1490.50">
    <property type="match status" value="1"/>
</dbReference>
<accession>L8WJ92</accession>
<evidence type="ECO:0000256" key="3">
    <source>
        <dbReference type="ARBA" id="ARBA00010385"/>
    </source>
</evidence>
<dbReference type="Gene3D" id="3.40.50.1760">
    <property type="entry name" value="Glutathione synthase, substrate-binding domain superfamily, eukaryotic"/>
    <property type="match status" value="1"/>
</dbReference>
<dbReference type="GO" id="GO:0005829">
    <property type="term" value="C:cytosol"/>
    <property type="evidence" value="ECO:0007669"/>
    <property type="project" value="TreeGrafter"/>
</dbReference>
<keyword evidence="9" id="KW-0067">ATP-binding</keyword>
<evidence type="ECO:0000256" key="10">
    <source>
        <dbReference type="ARBA" id="ARBA00022842"/>
    </source>
</evidence>
<dbReference type="GO" id="GO:0004363">
    <property type="term" value="F:glutathione synthase activity"/>
    <property type="evidence" value="ECO:0007669"/>
    <property type="project" value="UniProtKB-EC"/>
</dbReference>
<dbReference type="Gene3D" id="1.10.1080.10">
    <property type="entry name" value="Glutathione Synthetase, Chain A, domain 3"/>
    <property type="match status" value="1"/>
</dbReference>
<dbReference type="InterPro" id="IPR005615">
    <property type="entry name" value="Glutathione_synthase"/>
</dbReference>
<dbReference type="SMR" id="L8WJ92"/>
<evidence type="ECO:0000256" key="8">
    <source>
        <dbReference type="ARBA" id="ARBA00022741"/>
    </source>
</evidence>
<dbReference type="OrthoDB" id="2020073at2759"/>
<dbReference type="GO" id="GO:0043295">
    <property type="term" value="F:glutathione binding"/>
    <property type="evidence" value="ECO:0007669"/>
    <property type="project" value="TreeGrafter"/>
</dbReference>
<evidence type="ECO:0000256" key="9">
    <source>
        <dbReference type="ARBA" id="ARBA00022840"/>
    </source>
</evidence>
<dbReference type="AlphaFoldDB" id="L8WJ92"/>
<dbReference type="Pfam" id="PF03199">
    <property type="entry name" value="GSH_synthase"/>
    <property type="match status" value="1"/>
</dbReference>
<dbReference type="SUPFAM" id="SSF56059">
    <property type="entry name" value="Glutathione synthetase ATP-binding domain-like"/>
    <property type="match status" value="1"/>
</dbReference>
<dbReference type="Proteomes" id="UP000011668">
    <property type="component" value="Unassembled WGS sequence"/>
</dbReference>
<evidence type="ECO:0000256" key="7">
    <source>
        <dbReference type="ARBA" id="ARBA00022723"/>
    </source>
</evidence>
<dbReference type="InterPro" id="IPR016185">
    <property type="entry name" value="PreATP-grasp_dom_sf"/>
</dbReference>
<keyword evidence="7" id="KW-0479">Metal-binding</keyword>
<evidence type="ECO:0000256" key="11">
    <source>
        <dbReference type="SAM" id="MobiDB-lite"/>
    </source>
</evidence>
<dbReference type="EC" id="6.3.2.3" evidence="4"/>
<evidence type="ECO:0000313" key="14">
    <source>
        <dbReference type="Proteomes" id="UP000011668"/>
    </source>
</evidence>
<keyword evidence="10" id="KW-0460">Magnesium</keyword>
<keyword evidence="6" id="KW-0317">Glutathione biosynthesis</keyword>
<dbReference type="EMBL" id="AFRT01003015">
    <property type="protein sequence ID" value="ELU36878.1"/>
    <property type="molecule type" value="Genomic_DNA"/>
</dbReference>